<evidence type="ECO:0000313" key="2">
    <source>
        <dbReference type="EMBL" id="TPV34189.1"/>
    </source>
</evidence>
<dbReference type="AlphaFoldDB" id="A0A506PKM1"/>
<feature type="compositionally biased region" description="Polar residues" evidence="1">
    <location>
        <begin position="145"/>
        <end position="163"/>
    </location>
</feature>
<organism evidence="2 3">
    <name type="scientific">Paucihalobacter ruber</name>
    <dbReference type="NCBI Taxonomy" id="2567861"/>
    <lineage>
        <taxon>Bacteria</taxon>
        <taxon>Pseudomonadati</taxon>
        <taxon>Bacteroidota</taxon>
        <taxon>Flavobacteriia</taxon>
        <taxon>Flavobacteriales</taxon>
        <taxon>Flavobacteriaceae</taxon>
        <taxon>Paucihalobacter</taxon>
    </lineage>
</organism>
<dbReference type="RefSeq" id="WP_140990083.1">
    <property type="nucleotide sequence ID" value="NZ_VHIQ01000003.1"/>
</dbReference>
<comment type="caution">
    <text evidence="2">The sequence shown here is derived from an EMBL/GenBank/DDBJ whole genome shotgun (WGS) entry which is preliminary data.</text>
</comment>
<keyword evidence="3" id="KW-1185">Reference proteome</keyword>
<proteinExistence type="predicted"/>
<evidence type="ECO:0000313" key="3">
    <source>
        <dbReference type="Proteomes" id="UP000317332"/>
    </source>
</evidence>
<name>A0A506PKM1_9FLAO</name>
<dbReference type="OrthoDB" id="1274006at2"/>
<reference evidence="2 3" key="1">
    <citation type="submission" date="2019-06" db="EMBL/GenBank/DDBJ databases">
        <title>Flavobacteriaceae Paucihalobacterium erythroidium CWB-1, complete genome.</title>
        <authorList>
            <person name="Wu S."/>
        </authorList>
    </citation>
    <scope>NUCLEOTIDE SEQUENCE [LARGE SCALE GENOMIC DNA]</scope>
    <source>
        <strain evidence="2 3">CWB-1</strain>
    </source>
</reference>
<sequence length="288" mass="33248">MKKYILLLTIFLFVFQVKAQQELNNYKYIIIPESYDFVQGKDTYQLNSLTKFLFNREGYAAYIISDSLPQDLFNNRCLALSADAEKLKSGLFKTEIQINLNDCYGKIIYTSKVGSSKQKDFGKAYTEALRNAFESFEEFEYQYKPKTNNQKNENITQSQSKPQVTPEVAKNEKNKEGETVSYNVKSVEYTETSKTNSTQESKKIIQTGAEAKPLLNENIYYAQATESGYKLVDSEPKLIMELIRTAQKNTFSVKGKDAIVFKEEGFWYYSEIVEGRTVKTLLNIKFYD</sequence>
<accession>A0A506PKM1</accession>
<gene>
    <name evidence="2" type="ORF">FJ651_08515</name>
</gene>
<protein>
    <submittedName>
        <fullName evidence="2">Uncharacterized protein</fullName>
    </submittedName>
</protein>
<dbReference type="Proteomes" id="UP000317332">
    <property type="component" value="Unassembled WGS sequence"/>
</dbReference>
<evidence type="ECO:0000256" key="1">
    <source>
        <dbReference type="SAM" id="MobiDB-lite"/>
    </source>
</evidence>
<dbReference type="EMBL" id="VHIQ01000003">
    <property type="protein sequence ID" value="TPV34189.1"/>
    <property type="molecule type" value="Genomic_DNA"/>
</dbReference>
<feature type="region of interest" description="Disordered" evidence="1">
    <location>
        <begin position="145"/>
        <end position="177"/>
    </location>
</feature>